<dbReference type="EMBL" id="ML208403">
    <property type="protein sequence ID" value="TFK66515.1"/>
    <property type="molecule type" value="Genomic_DNA"/>
</dbReference>
<reference evidence="1 2" key="1">
    <citation type="journal article" date="2019" name="Nat. Ecol. Evol.">
        <title>Megaphylogeny resolves global patterns of mushroom evolution.</title>
        <authorList>
            <person name="Varga T."/>
            <person name="Krizsan K."/>
            <person name="Foldi C."/>
            <person name="Dima B."/>
            <person name="Sanchez-Garcia M."/>
            <person name="Sanchez-Ramirez S."/>
            <person name="Szollosi G.J."/>
            <person name="Szarkandi J.G."/>
            <person name="Papp V."/>
            <person name="Albert L."/>
            <person name="Andreopoulos W."/>
            <person name="Angelini C."/>
            <person name="Antonin V."/>
            <person name="Barry K.W."/>
            <person name="Bougher N.L."/>
            <person name="Buchanan P."/>
            <person name="Buyck B."/>
            <person name="Bense V."/>
            <person name="Catcheside P."/>
            <person name="Chovatia M."/>
            <person name="Cooper J."/>
            <person name="Damon W."/>
            <person name="Desjardin D."/>
            <person name="Finy P."/>
            <person name="Geml J."/>
            <person name="Haridas S."/>
            <person name="Hughes K."/>
            <person name="Justo A."/>
            <person name="Karasinski D."/>
            <person name="Kautmanova I."/>
            <person name="Kiss B."/>
            <person name="Kocsube S."/>
            <person name="Kotiranta H."/>
            <person name="LaButti K.M."/>
            <person name="Lechner B.E."/>
            <person name="Liimatainen K."/>
            <person name="Lipzen A."/>
            <person name="Lukacs Z."/>
            <person name="Mihaltcheva S."/>
            <person name="Morgado L.N."/>
            <person name="Niskanen T."/>
            <person name="Noordeloos M.E."/>
            <person name="Ohm R.A."/>
            <person name="Ortiz-Santana B."/>
            <person name="Ovrebo C."/>
            <person name="Racz N."/>
            <person name="Riley R."/>
            <person name="Savchenko A."/>
            <person name="Shiryaev A."/>
            <person name="Soop K."/>
            <person name="Spirin V."/>
            <person name="Szebenyi C."/>
            <person name="Tomsovsky M."/>
            <person name="Tulloss R.E."/>
            <person name="Uehling J."/>
            <person name="Grigoriev I.V."/>
            <person name="Vagvolgyi C."/>
            <person name="Papp T."/>
            <person name="Martin F.M."/>
            <person name="Miettinen O."/>
            <person name="Hibbett D.S."/>
            <person name="Nagy L.G."/>
        </authorList>
    </citation>
    <scope>NUCLEOTIDE SEQUENCE [LARGE SCALE GENOMIC DNA]</scope>
    <source>
        <strain evidence="1 2">NL-1719</strain>
    </source>
</reference>
<name>A0ACD3ALZ3_9AGAR</name>
<evidence type="ECO:0000313" key="2">
    <source>
        <dbReference type="Proteomes" id="UP000308600"/>
    </source>
</evidence>
<sequence length="228" mass="25556">MFFVLLRCESTGFSGLAKHQSTTNQLCFLGAANTSSTLLALNGWFRCIFALFTQSSTLYSTSWQTEGACSRLGNPPDGRFWMAGEEVSLIFSVFQSPQQHCTAGWSTRTDCSTDVKTAEEQTPALIEGPTLDQHLPLARSPNQDPHGSQLESRQLLVREDQLIVQRGFKANKNTVRGTLEGTWQVREETNTQDLADFLRVHFKLSRDAMNGTELNQRDTRGVERSEME</sequence>
<organism evidence="1 2">
    <name type="scientific">Pluteus cervinus</name>
    <dbReference type="NCBI Taxonomy" id="181527"/>
    <lineage>
        <taxon>Eukaryota</taxon>
        <taxon>Fungi</taxon>
        <taxon>Dikarya</taxon>
        <taxon>Basidiomycota</taxon>
        <taxon>Agaricomycotina</taxon>
        <taxon>Agaricomycetes</taxon>
        <taxon>Agaricomycetidae</taxon>
        <taxon>Agaricales</taxon>
        <taxon>Pluteineae</taxon>
        <taxon>Pluteaceae</taxon>
        <taxon>Pluteus</taxon>
    </lineage>
</organism>
<accession>A0ACD3ALZ3</accession>
<proteinExistence type="predicted"/>
<gene>
    <name evidence="1" type="ORF">BDN72DRAFT_859853</name>
</gene>
<keyword evidence="2" id="KW-1185">Reference proteome</keyword>
<dbReference type="Proteomes" id="UP000308600">
    <property type="component" value="Unassembled WGS sequence"/>
</dbReference>
<protein>
    <submittedName>
        <fullName evidence="1">Uncharacterized protein</fullName>
    </submittedName>
</protein>
<evidence type="ECO:0000313" key="1">
    <source>
        <dbReference type="EMBL" id="TFK66515.1"/>
    </source>
</evidence>